<name>A0AAV8X8Q5_9CUCU</name>
<dbReference type="EMBL" id="JAPWTK010000894">
    <property type="protein sequence ID" value="KAJ8935337.1"/>
    <property type="molecule type" value="Genomic_DNA"/>
</dbReference>
<dbReference type="AlphaFoldDB" id="A0AAV8X8Q5"/>
<organism evidence="1 2">
    <name type="scientific">Aromia moschata</name>
    <dbReference type="NCBI Taxonomy" id="1265417"/>
    <lineage>
        <taxon>Eukaryota</taxon>
        <taxon>Metazoa</taxon>
        <taxon>Ecdysozoa</taxon>
        <taxon>Arthropoda</taxon>
        <taxon>Hexapoda</taxon>
        <taxon>Insecta</taxon>
        <taxon>Pterygota</taxon>
        <taxon>Neoptera</taxon>
        <taxon>Endopterygota</taxon>
        <taxon>Coleoptera</taxon>
        <taxon>Polyphaga</taxon>
        <taxon>Cucujiformia</taxon>
        <taxon>Chrysomeloidea</taxon>
        <taxon>Cerambycidae</taxon>
        <taxon>Cerambycinae</taxon>
        <taxon>Callichromatini</taxon>
        <taxon>Aromia</taxon>
    </lineage>
</organism>
<sequence>MLSSTECVRKTVKWYKKLFFHIVDLCLLNSHALYLTQNQEKVPLATFQLNLIRQLLEKYNLPKVTPVKPTLRNPERLMGRHFPALVPDNKVRRCTVCARTNTQEKKKDASQDICAQSVTYAV</sequence>
<evidence type="ECO:0000313" key="1">
    <source>
        <dbReference type="EMBL" id="KAJ8935337.1"/>
    </source>
</evidence>
<dbReference type="Proteomes" id="UP001162162">
    <property type="component" value="Unassembled WGS sequence"/>
</dbReference>
<comment type="caution">
    <text evidence="1">The sequence shown here is derived from an EMBL/GenBank/DDBJ whole genome shotgun (WGS) entry which is preliminary data.</text>
</comment>
<proteinExistence type="predicted"/>
<gene>
    <name evidence="1" type="ORF">NQ318_016630</name>
</gene>
<protein>
    <recommendedName>
        <fullName evidence="3">PiggyBac transposable element-derived protein domain-containing protein</fullName>
    </recommendedName>
</protein>
<dbReference type="PANTHER" id="PTHR46599">
    <property type="entry name" value="PIGGYBAC TRANSPOSABLE ELEMENT-DERIVED PROTEIN 4"/>
    <property type="match status" value="1"/>
</dbReference>
<accession>A0AAV8X8Q5</accession>
<reference evidence="1" key="1">
    <citation type="journal article" date="2023" name="Insect Mol. Biol.">
        <title>Genome sequencing provides insights into the evolution of gene families encoding plant cell wall-degrading enzymes in longhorned beetles.</title>
        <authorList>
            <person name="Shin N.R."/>
            <person name="Okamura Y."/>
            <person name="Kirsch R."/>
            <person name="Pauchet Y."/>
        </authorList>
    </citation>
    <scope>NUCLEOTIDE SEQUENCE</scope>
    <source>
        <strain evidence="1">AMC_N1</strain>
    </source>
</reference>
<keyword evidence="2" id="KW-1185">Reference proteome</keyword>
<evidence type="ECO:0000313" key="2">
    <source>
        <dbReference type="Proteomes" id="UP001162162"/>
    </source>
</evidence>
<dbReference type="PANTHER" id="PTHR46599:SF3">
    <property type="entry name" value="PIGGYBAC TRANSPOSABLE ELEMENT-DERIVED PROTEIN 4"/>
    <property type="match status" value="1"/>
</dbReference>
<evidence type="ECO:0008006" key="3">
    <source>
        <dbReference type="Google" id="ProtNLM"/>
    </source>
</evidence>